<dbReference type="STRING" id="1173111.SAMN05444955_12234"/>
<dbReference type="InterPro" id="IPR017717">
    <property type="entry name" value="Diketo-Methiopentyl-P_enolase"/>
</dbReference>
<keyword evidence="11" id="KW-1185">Reference proteome</keyword>
<evidence type="ECO:0000256" key="1">
    <source>
        <dbReference type="ARBA" id="ARBA00022605"/>
    </source>
</evidence>
<dbReference type="SFLD" id="SFLDF00157">
    <property type="entry name" value="2_3-diketo-5-methylthiopentyl"/>
    <property type="match status" value="1"/>
</dbReference>
<accession>A0A1H8J7Z5</accession>
<sequence>MVAHQDYIIATYLIHGKNDFHKKANSIAVGLTVGTWTELPETKKKQMAAHLGKVIEVAELEPTADGEPRALCKIGYPVRNLTPDLPALLTTVFGKLSMDGKIRCMDIEAPDSFLAQLPGPKFGVEGIRQQLGVAGRPLLMSIFKQCIGMNLAELEEAYRHQVDGGVDLVKDDEIFFRDDYAPAVERVRLFNRINREKEGRTGQKTLYAVNLTGPVTQLVDKAKRLVEQGADCLLVNALPYGLDILHRLAGDPDIRVPLMAHPAFSGAIYASPEYGLSSPLLLGKLMRWAGADMVLYPSPYGSVAMPQADALKVAEYLREPSPVHRRSFPGPSAGIHPGLVPALVRDFGTDLLVNAGGGIHGHPQGSTAGGKAFVDAIRAAVEGRSLQEAAQDSPELKLALEKWGSLE</sequence>
<dbReference type="GO" id="GO:0019509">
    <property type="term" value="P:L-methionine salvage from methylthioadenosine"/>
    <property type="evidence" value="ECO:0007669"/>
    <property type="project" value="UniProtKB-UniRule"/>
</dbReference>
<dbReference type="OrthoDB" id="9770811at2"/>
<evidence type="ECO:0000259" key="9">
    <source>
        <dbReference type="Pfam" id="PF02788"/>
    </source>
</evidence>
<dbReference type="InterPro" id="IPR000685">
    <property type="entry name" value="RuBisCO_lsu_C"/>
</dbReference>
<reference evidence="10 11" key="1">
    <citation type="submission" date="2016-10" db="EMBL/GenBank/DDBJ databases">
        <authorList>
            <person name="de Groot N.N."/>
        </authorList>
    </citation>
    <scope>NUCLEOTIDE SEQUENCE [LARGE SCALE GENOMIC DNA]</scope>
    <source>
        <strain evidence="10 11">DSM 46701</strain>
    </source>
</reference>
<dbReference type="InterPro" id="IPR036422">
    <property type="entry name" value="RuBisCO_lsu_N_sf"/>
</dbReference>
<evidence type="ECO:0000256" key="5">
    <source>
        <dbReference type="ARBA" id="ARBA00023235"/>
    </source>
</evidence>
<keyword evidence="1" id="KW-0028">Amino-acid biosynthesis</keyword>
<dbReference type="NCBIfam" id="TIGR03332">
    <property type="entry name" value="salvage_mtnW"/>
    <property type="match status" value="1"/>
</dbReference>
<evidence type="ECO:0000313" key="10">
    <source>
        <dbReference type="EMBL" id="SEN76799.1"/>
    </source>
</evidence>
<evidence type="ECO:0000256" key="3">
    <source>
        <dbReference type="ARBA" id="ARBA00022842"/>
    </source>
</evidence>
<feature type="domain" description="Ribulose bisphosphate carboxylase large subunit C-terminal" evidence="8">
    <location>
        <begin position="329"/>
        <end position="403"/>
    </location>
</feature>
<comment type="similarity">
    <text evidence="7">Belongs to the RuBisCO large chain family.</text>
</comment>
<dbReference type="Gene3D" id="3.20.20.110">
    <property type="entry name" value="Ribulose bisphosphate carboxylase, large subunit, C-terminal domain"/>
    <property type="match status" value="1"/>
</dbReference>
<dbReference type="SFLD" id="SFLDG00301">
    <property type="entry name" value="RuBisCO-like_proteins"/>
    <property type="match status" value="1"/>
</dbReference>
<protein>
    <recommendedName>
        <fullName evidence="6">2,3-diketo-5-methylthiopentyl-1-phosphate enolase</fullName>
        <ecNumber evidence="6">5.3.2.5</ecNumber>
    </recommendedName>
</protein>
<evidence type="ECO:0000256" key="7">
    <source>
        <dbReference type="RuleBase" id="RU003834"/>
    </source>
</evidence>
<dbReference type="SFLD" id="SFLDS00014">
    <property type="entry name" value="RuBisCO"/>
    <property type="match status" value="1"/>
</dbReference>
<name>A0A1H8J7Z5_9BACL</name>
<dbReference type="InterPro" id="IPR036376">
    <property type="entry name" value="RuBisCO_lsu_C_sf"/>
</dbReference>
<dbReference type="Pfam" id="PF00016">
    <property type="entry name" value="RuBisCO_large"/>
    <property type="match status" value="2"/>
</dbReference>
<dbReference type="GO" id="GO:0000287">
    <property type="term" value="F:magnesium ion binding"/>
    <property type="evidence" value="ECO:0007669"/>
    <property type="project" value="InterPro"/>
</dbReference>
<keyword evidence="3" id="KW-0460">Magnesium</keyword>
<dbReference type="PANTHER" id="PTHR42704:SF17">
    <property type="entry name" value="RIBULOSE BISPHOSPHATE CARBOXYLASE LARGE CHAIN"/>
    <property type="match status" value="1"/>
</dbReference>
<dbReference type="GO" id="GO:0016984">
    <property type="term" value="F:ribulose-bisphosphate carboxylase activity"/>
    <property type="evidence" value="ECO:0007669"/>
    <property type="project" value="InterPro"/>
</dbReference>
<dbReference type="Gene3D" id="3.30.70.150">
    <property type="entry name" value="RuBisCO large subunit, N-terminal domain"/>
    <property type="match status" value="1"/>
</dbReference>
<dbReference type="PANTHER" id="PTHR42704">
    <property type="entry name" value="RIBULOSE BISPHOSPHATE CARBOXYLASE"/>
    <property type="match status" value="1"/>
</dbReference>
<keyword evidence="5" id="KW-0413">Isomerase</keyword>
<dbReference type="RefSeq" id="WP_089973113.1">
    <property type="nucleotide sequence ID" value="NZ_FOCQ01000022.1"/>
</dbReference>
<evidence type="ECO:0000256" key="2">
    <source>
        <dbReference type="ARBA" id="ARBA00022723"/>
    </source>
</evidence>
<evidence type="ECO:0000259" key="8">
    <source>
        <dbReference type="Pfam" id="PF00016"/>
    </source>
</evidence>
<feature type="domain" description="Ribulose bisphosphate carboxylase large subunit C-terminal" evidence="8">
    <location>
        <begin position="124"/>
        <end position="294"/>
    </location>
</feature>
<evidence type="ECO:0000256" key="6">
    <source>
        <dbReference type="NCBIfam" id="TIGR03332"/>
    </source>
</evidence>
<dbReference type="EC" id="5.3.2.5" evidence="6"/>
<dbReference type="InterPro" id="IPR017443">
    <property type="entry name" value="RuBisCO_lsu_fd_N"/>
</dbReference>
<evidence type="ECO:0000313" key="11">
    <source>
        <dbReference type="Proteomes" id="UP000199695"/>
    </source>
</evidence>
<dbReference type="GO" id="GO:0015977">
    <property type="term" value="P:carbon fixation"/>
    <property type="evidence" value="ECO:0007669"/>
    <property type="project" value="InterPro"/>
</dbReference>
<gene>
    <name evidence="10" type="ORF">SAMN05444955_12234</name>
</gene>
<dbReference type="InterPro" id="IPR033966">
    <property type="entry name" value="RuBisCO"/>
</dbReference>
<dbReference type="SUPFAM" id="SSF54966">
    <property type="entry name" value="RuBisCO, large subunit, small (N-terminal) domain"/>
    <property type="match status" value="1"/>
</dbReference>
<proteinExistence type="inferred from homology"/>
<dbReference type="Pfam" id="PF02788">
    <property type="entry name" value="RuBisCO_large_N"/>
    <property type="match status" value="1"/>
</dbReference>
<keyword evidence="4" id="KW-0486">Methionine biosynthesis</keyword>
<dbReference type="GO" id="GO:0043715">
    <property type="term" value="F:2,3-diketo-5-methylthiopentyl-1-phosphate enolase activity"/>
    <property type="evidence" value="ECO:0007669"/>
    <property type="project" value="UniProtKB-EC"/>
</dbReference>
<organism evidence="10 11">
    <name type="scientific">Lihuaxuella thermophila</name>
    <dbReference type="NCBI Taxonomy" id="1173111"/>
    <lineage>
        <taxon>Bacteria</taxon>
        <taxon>Bacillati</taxon>
        <taxon>Bacillota</taxon>
        <taxon>Bacilli</taxon>
        <taxon>Bacillales</taxon>
        <taxon>Thermoactinomycetaceae</taxon>
        <taxon>Lihuaxuella</taxon>
    </lineage>
</organism>
<dbReference type="NCBIfam" id="NF007095">
    <property type="entry name" value="PRK09549.1"/>
    <property type="match status" value="1"/>
</dbReference>
<evidence type="ECO:0000256" key="4">
    <source>
        <dbReference type="ARBA" id="ARBA00023167"/>
    </source>
</evidence>
<dbReference type="EMBL" id="FOCQ01000022">
    <property type="protein sequence ID" value="SEN76799.1"/>
    <property type="molecule type" value="Genomic_DNA"/>
</dbReference>
<dbReference type="AlphaFoldDB" id="A0A1H8J7Z5"/>
<feature type="domain" description="Ribulose bisphosphate carboxylase large subunit ferrodoxin-like N-terminal" evidence="9">
    <location>
        <begin position="5"/>
        <end position="112"/>
    </location>
</feature>
<keyword evidence="2" id="KW-0479">Metal-binding</keyword>
<dbReference type="SUPFAM" id="SSF51649">
    <property type="entry name" value="RuBisCo, C-terminal domain"/>
    <property type="match status" value="1"/>
</dbReference>
<dbReference type="Proteomes" id="UP000199695">
    <property type="component" value="Unassembled WGS sequence"/>
</dbReference>